<name>A0A5J9VYG4_9POAL</name>
<dbReference type="Proteomes" id="UP000324897">
    <property type="component" value="Chromosome 4"/>
</dbReference>
<gene>
    <name evidence="1" type="ORF">EJB05_14218</name>
</gene>
<comment type="caution">
    <text evidence="1">The sequence shown here is derived from an EMBL/GenBank/DDBJ whole genome shotgun (WGS) entry which is preliminary data.</text>
</comment>
<evidence type="ECO:0000313" key="1">
    <source>
        <dbReference type="EMBL" id="TVU40743.1"/>
    </source>
</evidence>
<dbReference type="Gramene" id="TVU40743">
    <property type="protein sequence ID" value="TVU40743"/>
    <property type="gene ID" value="EJB05_14218"/>
</dbReference>
<dbReference type="EMBL" id="RWGY01000007">
    <property type="protein sequence ID" value="TVU40743.1"/>
    <property type="molecule type" value="Genomic_DNA"/>
</dbReference>
<proteinExistence type="predicted"/>
<dbReference type="PANTHER" id="PTHR33186:SF15">
    <property type="entry name" value="OS06G0249850 PROTEIN"/>
    <property type="match status" value="1"/>
</dbReference>
<dbReference type="PANTHER" id="PTHR33186">
    <property type="entry name" value="OS10G0136150 PROTEIN-RELATED"/>
    <property type="match status" value="1"/>
</dbReference>
<keyword evidence="2" id="KW-1185">Reference proteome</keyword>
<organism evidence="1 2">
    <name type="scientific">Eragrostis curvula</name>
    <name type="common">weeping love grass</name>
    <dbReference type="NCBI Taxonomy" id="38414"/>
    <lineage>
        <taxon>Eukaryota</taxon>
        <taxon>Viridiplantae</taxon>
        <taxon>Streptophyta</taxon>
        <taxon>Embryophyta</taxon>
        <taxon>Tracheophyta</taxon>
        <taxon>Spermatophyta</taxon>
        <taxon>Magnoliopsida</taxon>
        <taxon>Liliopsida</taxon>
        <taxon>Poales</taxon>
        <taxon>Poaceae</taxon>
        <taxon>PACMAD clade</taxon>
        <taxon>Chloridoideae</taxon>
        <taxon>Eragrostideae</taxon>
        <taxon>Eragrostidinae</taxon>
        <taxon>Eragrostis</taxon>
    </lineage>
</organism>
<reference evidence="1 2" key="1">
    <citation type="journal article" date="2019" name="Sci. Rep.">
        <title>A high-quality genome of Eragrostis curvula grass provides insights into Poaceae evolution and supports new strategies to enhance forage quality.</title>
        <authorList>
            <person name="Carballo J."/>
            <person name="Santos B.A.C.M."/>
            <person name="Zappacosta D."/>
            <person name="Garbus I."/>
            <person name="Selva J.P."/>
            <person name="Gallo C.A."/>
            <person name="Diaz A."/>
            <person name="Albertini E."/>
            <person name="Caccamo M."/>
            <person name="Echenique V."/>
        </authorList>
    </citation>
    <scope>NUCLEOTIDE SEQUENCE [LARGE SCALE GENOMIC DNA]</scope>
    <source>
        <strain evidence="2">cv. Victoria</strain>
        <tissue evidence="1">Leaf</tissue>
    </source>
</reference>
<accession>A0A5J9VYG4</accession>
<sequence>MNVKTGTVMVAEDSGLGFAGVKDYNLFLWSWKAKDQGIAGWAQLKVIQLMTLLLVPKRYIKVSPRVTGFVEGTDTIFIRTYDSIFTLKIKSGQVRKVARRWWDDGFSVPYMSFYAPGISFTKLDIAASNMATPTIPATLLLVLAFALQSFVKAKAE</sequence>
<dbReference type="AlphaFoldDB" id="A0A5J9VYG4"/>
<feature type="non-terminal residue" evidence="1">
    <location>
        <position position="1"/>
    </location>
</feature>
<evidence type="ECO:0000313" key="2">
    <source>
        <dbReference type="Proteomes" id="UP000324897"/>
    </source>
</evidence>
<protein>
    <submittedName>
        <fullName evidence="1">Uncharacterized protein</fullName>
    </submittedName>
</protein>